<organism evidence="6 7">
    <name type="scientific">Anaerostipes butyraticus</name>
    <dbReference type="NCBI Taxonomy" id="645466"/>
    <lineage>
        <taxon>Bacteria</taxon>
        <taxon>Bacillati</taxon>
        <taxon>Bacillota</taxon>
        <taxon>Clostridia</taxon>
        <taxon>Lachnospirales</taxon>
        <taxon>Lachnospiraceae</taxon>
        <taxon>Anaerostipes</taxon>
    </lineage>
</organism>
<evidence type="ECO:0000313" key="7">
    <source>
        <dbReference type="Proteomes" id="UP000613208"/>
    </source>
</evidence>
<dbReference type="PANTHER" id="PTHR30126">
    <property type="entry name" value="HTH-TYPE TRANSCRIPTIONAL REGULATOR"/>
    <property type="match status" value="1"/>
</dbReference>
<dbReference type="SUPFAM" id="SSF46785">
    <property type="entry name" value="Winged helix' DNA-binding domain"/>
    <property type="match status" value="1"/>
</dbReference>
<feature type="domain" description="HTH lysR-type" evidence="5">
    <location>
        <begin position="1"/>
        <end position="58"/>
    </location>
</feature>
<dbReference type="SUPFAM" id="SSF53850">
    <property type="entry name" value="Periplasmic binding protein-like II"/>
    <property type="match status" value="1"/>
</dbReference>
<dbReference type="GO" id="GO:0000976">
    <property type="term" value="F:transcription cis-regulatory region binding"/>
    <property type="evidence" value="ECO:0007669"/>
    <property type="project" value="TreeGrafter"/>
</dbReference>
<dbReference type="InterPro" id="IPR005119">
    <property type="entry name" value="LysR_subst-bd"/>
</dbReference>
<gene>
    <name evidence="6" type="ORF">ANBU17_09590</name>
</gene>
<sequence length="314" mass="36613">MLDYRIDTFLEVCRFMNFTKAARALNITQPAVSQHIKYLEEMYHTTFFQFQGKKMALTREGRLFLNSAKTFRHDELYLRKKLEEARKEQASLICGATLTIGDFVFPEVMRNFLLRHPETDMAMEIGNTSELLKKLDDGEIDFAVVEGYFEKDAYEYRVWSKEKFILAASPVYQFRHPPGKIRDLFGERLIVREQGSGTREVLEKNLQTQNLSISNFSRRHEISSIHVIKSLAEAGCGITFLYQAAVQKELEKGSLKEIPLEDFQVFHDFNFVWRKDSIFSEEYEEIFHEFQKLGGQMHEEEKNGIDSARAGISQ</sequence>
<dbReference type="Pfam" id="PF03466">
    <property type="entry name" value="LysR_substrate"/>
    <property type="match status" value="1"/>
</dbReference>
<comment type="similarity">
    <text evidence="1">Belongs to the LysR transcriptional regulatory family.</text>
</comment>
<keyword evidence="7" id="KW-1185">Reference proteome</keyword>
<dbReference type="InterPro" id="IPR000847">
    <property type="entry name" value="LysR_HTH_N"/>
</dbReference>
<evidence type="ECO:0000256" key="4">
    <source>
        <dbReference type="ARBA" id="ARBA00023163"/>
    </source>
</evidence>
<dbReference type="Gene3D" id="1.10.10.10">
    <property type="entry name" value="Winged helix-like DNA-binding domain superfamily/Winged helix DNA-binding domain"/>
    <property type="match status" value="1"/>
</dbReference>
<keyword evidence="4" id="KW-0804">Transcription</keyword>
<dbReference type="Gene3D" id="3.40.190.10">
    <property type="entry name" value="Periplasmic binding protein-like II"/>
    <property type="match status" value="2"/>
</dbReference>
<reference evidence="6" key="1">
    <citation type="submission" date="2020-06" db="EMBL/GenBank/DDBJ databases">
        <title>Characterization of fructooligosaccharide metabolism and fructooligosaccharide-degrading enzymes in human commensal butyrate producers.</title>
        <authorList>
            <person name="Tanno H."/>
            <person name="Fujii T."/>
            <person name="Hirano K."/>
            <person name="Maeno S."/>
            <person name="Tonozuka T."/>
            <person name="Sakamoto M."/>
            <person name="Ohkuma M."/>
            <person name="Tochio T."/>
            <person name="Endo A."/>
        </authorList>
    </citation>
    <scope>NUCLEOTIDE SEQUENCE</scope>
    <source>
        <strain evidence="6">JCM 17466</strain>
    </source>
</reference>
<dbReference type="Pfam" id="PF00126">
    <property type="entry name" value="HTH_1"/>
    <property type="match status" value="1"/>
</dbReference>
<name>A0A916Q586_9FIRM</name>
<accession>A0A916Q586</accession>
<comment type="caution">
    <text evidence="6">The sequence shown here is derived from an EMBL/GenBank/DDBJ whole genome shotgun (WGS) entry which is preliminary data.</text>
</comment>
<dbReference type="Proteomes" id="UP000613208">
    <property type="component" value="Unassembled WGS sequence"/>
</dbReference>
<evidence type="ECO:0000259" key="5">
    <source>
        <dbReference type="PROSITE" id="PS50931"/>
    </source>
</evidence>
<dbReference type="InterPro" id="IPR036388">
    <property type="entry name" value="WH-like_DNA-bd_sf"/>
</dbReference>
<dbReference type="RefSeq" id="WP_201310333.1">
    <property type="nucleotide sequence ID" value="NZ_BLYI01000024.1"/>
</dbReference>
<dbReference type="PROSITE" id="PS50931">
    <property type="entry name" value="HTH_LYSR"/>
    <property type="match status" value="1"/>
</dbReference>
<keyword evidence="2" id="KW-0805">Transcription regulation</keyword>
<evidence type="ECO:0000256" key="3">
    <source>
        <dbReference type="ARBA" id="ARBA00023125"/>
    </source>
</evidence>
<keyword evidence="3" id="KW-0238">DNA-binding</keyword>
<evidence type="ECO:0000256" key="2">
    <source>
        <dbReference type="ARBA" id="ARBA00023015"/>
    </source>
</evidence>
<dbReference type="PANTHER" id="PTHR30126:SF91">
    <property type="entry name" value="LYSR FAMILY TRANSCRIPTIONAL REGULATOR"/>
    <property type="match status" value="1"/>
</dbReference>
<dbReference type="InterPro" id="IPR036390">
    <property type="entry name" value="WH_DNA-bd_sf"/>
</dbReference>
<dbReference type="PRINTS" id="PR00039">
    <property type="entry name" value="HTHLYSR"/>
</dbReference>
<evidence type="ECO:0000313" key="6">
    <source>
        <dbReference type="EMBL" id="GFO84612.1"/>
    </source>
</evidence>
<protein>
    <submittedName>
        <fullName evidence="6">LysR family transcriptional regulator</fullName>
    </submittedName>
</protein>
<dbReference type="EMBL" id="BLYI01000024">
    <property type="protein sequence ID" value="GFO84612.1"/>
    <property type="molecule type" value="Genomic_DNA"/>
</dbReference>
<evidence type="ECO:0000256" key="1">
    <source>
        <dbReference type="ARBA" id="ARBA00009437"/>
    </source>
</evidence>
<dbReference type="AlphaFoldDB" id="A0A916Q586"/>
<dbReference type="GO" id="GO:0003700">
    <property type="term" value="F:DNA-binding transcription factor activity"/>
    <property type="evidence" value="ECO:0007669"/>
    <property type="project" value="InterPro"/>
</dbReference>
<proteinExistence type="inferred from homology"/>